<protein>
    <submittedName>
        <fullName evidence="1">Uncharacterized protein</fullName>
    </submittedName>
</protein>
<gene>
    <name evidence="1" type="ORF">OIU77_002144</name>
</gene>
<keyword evidence="2" id="KW-1185">Reference proteome</keyword>
<organism evidence="1 2">
    <name type="scientific">Salix suchowensis</name>
    <dbReference type="NCBI Taxonomy" id="1278906"/>
    <lineage>
        <taxon>Eukaryota</taxon>
        <taxon>Viridiplantae</taxon>
        <taxon>Streptophyta</taxon>
        <taxon>Embryophyta</taxon>
        <taxon>Tracheophyta</taxon>
        <taxon>Spermatophyta</taxon>
        <taxon>Magnoliopsida</taxon>
        <taxon>eudicotyledons</taxon>
        <taxon>Gunneridae</taxon>
        <taxon>Pentapetalae</taxon>
        <taxon>rosids</taxon>
        <taxon>fabids</taxon>
        <taxon>Malpighiales</taxon>
        <taxon>Salicaceae</taxon>
        <taxon>Saliceae</taxon>
        <taxon>Salix</taxon>
    </lineage>
</organism>
<dbReference type="EMBL" id="JAPFFI010000013">
    <property type="protein sequence ID" value="KAJ6371764.1"/>
    <property type="molecule type" value="Genomic_DNA"/>
</dbReference>
<evidence type="ECO:0000313" key="1">
    <source>
        <dbReference type="EMBL" id="KAJ6371764.1"/>
    </source>
</evidence>
<reference evidence="1" key="1">
    <citation type="submission" date="2022-10" db="EMBL/GenBank/DDBJ databases">
        <authorList>
            <person name="Hyden B.L."/>
            <person name="Feng K."/>
            <person name="Yates T."/>
            <person name="Jawdy S."/>
            <person name="Smart L.B."/>
            <person name="Muchero W."/>
        </authorList>
    </citation>
    <scope>NUCLEOTIDE SEQUENCE</scope>
    <source>
        <tissue evidence="1">Shoot tip</tissue>
    </source>
</reference>
<evidence type="ECO:0000313" key="2">
    <source>
        <dbReference type="Proteomes" id="UP001141253"/>
    </source>
</evidence>
<accession>A0ABQ9B3S2</accession>
<reference evidence="1" key="2">
    <citation type="journal article" date="2023" name="Int. J. Mol. Sci.">
        <title>De Novo Assembly and Annotation of 11 Diverse Shrub Willow (Salix) Genomes Reveals Novel Gene Organization in Sex-Linked Regions.</title>
        <authorList>
            <person name="Hyden B."/>
            <person name="Feng K."/>
            <person name="Yates T.B."/>
            <person name="Jawdy S."/>
            <person name="Cereghino C."/>
            <person name="Smart L.B."/>
            <person name="Muchero W."/>
        </authorList>
    </citation>
    <scope>NUCLEOTIDE SEQUENCE</scope>
    <source>
        <tissue evidence="1">Shoot tip</tissue>
    </source>
</reference>
<name>A0ABQ9B3S2_9ROSI</name>
<dbReference type="Proteomes" id="UP001141253">
    <property type="component" value="Chromosome 17"/>
</dbReference>
<sequence>MEVKLLTDISKETFPPSMRNFLTEGIIGILVNKGQPPTCNSRRRGKRHASHCSNLIIESTTSFSKDGNEFCASPYTWLSIHFTPFITHNSRLLRNRSFPNGGSCSQL</sequence>
<comment type="caution">
    <text evidence="1">The sequence shown here is derived from an EMBL/GenBank/DDBJ whole genome shotgun (WGS) entry which is preliminary data.</text>
</comment>
<proteinExistence type="predicted"/>